<evidence type="ECO:0000313" key="3">
    <source>
        <dbReference type="Proteomes" id="UP000253951"/>
    </source>
</evidence>
<dbReference type="OrthoDB" id="9799173at2"/>
<name>A0A345HBJ7_9FLAO</name>
<reference evidence="2 3" key="1">
    <citation type="submission" date="2018-07" db="EMBL/GenBank/DDBJ databases">
        <title>Complete genome sequence of Flavobacterium arcticum type strain SM1502T.</title>
        <authorList>
            <person name="Li Y."/>
            <person name="Li D.-D."/>
        </authorList>
    </citation>
    <scope>NUCLEOTIDE SEQUENCE [LARGE SCALE GENOMIC DNA]</scope>
    <source>
        <strain evidence="2 3">SM1502</strain>
    </source>
</reference>
<dbReference type="Proteomes" id="UP000253951">
    <property type="component" value="Chromosome"/>
</dbReference>
<feature type="domain" description="Antitoxin SocA-like Panacea" evidence="1">
    <location>
        <begin position="30"/>
        <end position="127"/>
    </location>
</feature>
<organism evidence="2 3">
    <name type="scientific">Flavobacterium arcticum</name>
    <dbReference type="NCBI Taxonomy" id="1784713"/>
    <lineage>
        <taxon>Bacteria</taxon>
        <taxon>Pseudomonadati</taxon>
        <taxon>Bacteroidota</taxon>
        <taxon>Flavobacteriia</taxon>
        <taxon>Flavobacteriales</taxon>
        <taxon>Flavobacteriaceae</taxon>
        <taxon>Flavobacterium</taxon>
    </lineage>
</organism>
<dbReference type="EMBL" id="CP031188">
    <property type="protein sequence ID" value="AXG73957.1"/>
    <property type="molecule type" value="Genomic_DNA"/>
</dbReference>
<dbReference type="KEGG" id="fat:DVK85_06740"/>
<dbReference type="AlphaFoldDB" id="A0A345HBJ7"/>
<dbReference type="Pfam" id="PF13274">
    <property type="entry name" value="SocA_Panacea"/>
    <property type="match status" value="1"/>
</dbReference>
<accession>A0A345HBJ7</accession>
<gene>
    <name evidence="2" type="ORF">DVK85_06740</name>
</gene>
<dbReference type="RefSeq" id="WP_114677716.1">
    <property type="nucleotide sequence ID" value="NZ_CP031188.1"/>
</dbReference>
<sequence length="160" mass="18537">MQKPMYNPVTIVNYFIKKYANDDQLTPMKLIKLTYIAYGWYLALSDGDKLVTEEPQAWDLGPVLPTLYHTLKKYGGNKVNEPIFLKEANKDAISDEDAEFLDFIWDKYGQYSGKELSAITHTKGTPWSEIYPKGYNLTLPKELVQKYYETKMHEVLDHAS</sequence>
<evidence type="ECO:0000259" key="1">
    <source>
        <dbReference type="Pfam" id="PF13274"/>
    </source>
</evidence>
<dbReference type="InterPro" id="IPR025272">
    <property type="entry name" value="SocA_Panacea"/>
</dbReference>
<keyword evidence="3" id="KW-1185">Reference proteome</keyword>
<proteinExistence type="predicted"/>
<evidence type="ECO:0000313" key="2">
    <source>
        <dbReference type="EMBL" id="AXG73957.1"/>
    </source>
</evidence>
<protein>
    <submittedName>
        <fullName evidence="2">DUF4065 domain-containing protein</fullName>
    </submittedName>
</protein>